<evidence type="ECO:0008006" key="3">
    <source>
        <dbReference type="Google" id="ProtNLM"/>
    </source>
</evidence>
<dbReference type="InterPro" id="IPR035069">
    <property type="entry name" value="TTHA1013/TTHA0281-like"/>
</dbReference>
<organism evidence="2">
    <name type="scientific">Candidatus Kentrum sp. LPFa</name>
    <dbReference type="NCBI Taxonomy" id="2126335"/>
    <lineage>
        <taxon>Bacteria</taxon>
        <taxon>Pseudomonadati</taxon>
        <taxon>Pseudomonadota</taxon>
        <taxon>Gammaproteobacteria</taxon>
        <taxon>Candidatus Kentrum</taxon>
    </lineage>
</organism>
<dbReference type="EMBL" id="CAADFM010000020">
    <property type="protein sequence ID" value="VFK08758.1"/>
    <property type="molecule type" value="Genomic_DNA"/>
</dbReference>
<dbReference type="AlphaFoldDB" id="A0A450X9A5"/>
<sequence>MFHNEIPHNKTFLHCYAEEKDGYWQAFCLDFTLAAQGDTFEESRAKLVSMVEEYIYDAVNGEDRKYRKQLLSRRASVRFWVKYYVYKMLHRVWQSKNTSLILPPQELGYSVSY</sequence>
<evidence type="ECO:0000313" key="2">
    <source>
        <dbReference type="EMBL" id="VFK25865.1"/>
    </source>
</evidence>
<name>A0A450X9A5_9GAMM</name>
<protein>
    <recommendedName>
        <fullName evidence="3">DUF1902 domain-containing protein</fullName>
    </recommendedName>
</protein>
<gene>
    <name evidence="1" type="ORF">BECKLPF1236A_GA0070988_1002017</name>
    <name evidence="2" type="ORF">BECKLPF1236C_GA0070990_1002617</name>
</gene>
<evidence type="ECO:0000313" key="1">
    <source>
        <dbReference type="EMBL" id="VFK08758.1"/>
    </source>
</evidence>
<accession>A0A450X9A5</accession>
<reference evidence="2" key="1">
    <citation type="submission" date="2019-02" db="EMBL/GenBank/DDBJ databases">
        <authorList>
            <person name="Gruber-Vodicka R. H."/>
            <person name="Seah K. B. B."/>
        </authorList>
    </citation>
    <scope>NUCLEOTIDE SEQUENCE</scope>
    <source>
        <strain evidence="1">BECK_S312</strain>
        <strain evidence="2">BECK_S426</strain>
    </source>
</reference>
<proteinExistence type="predicted"/>
<dbReference type="EMBL" id="CAADFP010000026">
    <property type="protein sequence ID" value="VFK25865.1"/>
    <property type="molecule type" value="Genomic_DNA"/>
</dbReference>
<dbReference type="SUPFAM" id="SSF143100">
    <property type="entry name" value="TTHA1013/TTHA0281-like"/>
    <property type="match status" value="1"/>
</dbReference>